<comment type="similarity">
    <text evidence="1">Belongs to the 'phage' integrase family.</text>
</comment>
<evidence type="ECO:0000256" key="3">
    <source>
        <dbReference type="ARBA" id="ARBA00023172"/>
    </source>
</evidence>
<evidence type="ECO:0000256" key="5">
    <source>
        <dbReference type="SAM" id="MobiDB-lite"/>
    </source>
</evidence>
<keyword evidence="3" id="KW-0233">DNA recombination</keyword>
<dbReference type="InterPro" id="IPR002104">
    <property type="entry name" value="Integrase_catalytic"/>
</dbReference>
<dbReference type="GO" id="GO:0006310">
    <property type="term" value="P:DNA recombination"/>
    <property type="evidence" value="ECO:0007669"/>
    <property type="project" value="UniProtKB-KW"/>
</dbReference>
<dbReference type="STRING" id="1385520.N802_18235"/>
<evidence type="ECO:0000259" key="7">
    <source>
        <dbReference type="PROSITE" id="PS51900"/>
    </source>
</evidence>
<comment type="caution">
    <text evidence="8">The sequence shown here is derived from an EMBL/GenBank/DDBJ whole genome shotgun (WGS) entry which is preliminary data.</text>
</comment>
<dbReference type="EMBL" id="AVPJ01000007">
    <property type="protein sequence ID" value="KGN32303.1"/>
    <property type="molecule type" value="Genomic_DNA"/>
</dbReference>
<dbReference type="PANTHER" id="PTHR30349">
    <property type="entry name" value="PHAGE INTEGRASE-RELATED"/>
    <property type="match status" value="1"/>
</dbReference>
<name>A0A0A0J509_9MICO</name>
<accession>A0A0A0J509</accession>
<dbReference type="PANTHER" id="PTHR30349:SF41">
    <property type="entry name" value="INTEGRASE_RECOMBINASE PROTEIN MJ0367-RELATED"/>
    <property type="match status" value="1"/>
</dbReference>
<gene>
    <name evidence="8" type="ORF">N802_18235</name>
</gene>
<dbReference type="InterPro" id="IPR011010">
    <property type="entry name" value="DNA_brk_join_enz"/>
</dbReference>
<evidence type="ECO:0000256" key="4">
    <source>
        <dbReference type="PROSITE-ProRule" id="PRU01248"/>
    </source>
</evidence>
<evidence type="ECO:0000313" key="9">
    <source>
        <dbReference type="Proteomes" id="UP000030002"/>
    </source>
</evidence>
<dbReference type="Gene3D" id="1.10.443.10">
    <property type="entry name" value="Intergrase catalytic core"/>
    <property type="match status" value="1"/>
</dbReference>
<reference evidence="8 9" key="1">
    <citation type="submission" date="2013-08" db="EMBL/GenBank/DDBJ databases">
        <title>The genome sequence of Knoellia sinensis.</title>
        <authorList>
            <person name="Zhu W."/>
            <person name="Wang G."/>
        </authorList>
    </citation>
    <scope>NUCLEOTIDE SEQUENCE [LARGE SCALE GENOMIC DNA]</scope>
    <source>
        <strain evidence="8 9">KCTC 19936</strain>
    </source>
</reference>
<dbReference type="PROSITE" id="PS51898">
    <property type="entry name" value="TYR_RECOMBINASE"/>
    <property type="match status" value="1"/>
</dbReference>
<evidence type="ECO:0000259" key="6">
    <source>
        <dbReference type="PROSITE" id="PS51898"/>
    </source>
</evidence>
<proteinExistence type="inferred from homology"/>
<protein>
    <recommendedName>
        <fullName evidence="10">Integrase</fullName>
    </recommendedName>
</protein>
<evidence type="ECO:0000256" key="1">
    <source>
        <dbReference type="ARBA" id="ARBA00008857"/>
    </source>
</evidence>
<dbReference type="SUPFAM" id="SSF56349">
    <property type="entry name" value="DNA breaking-rejoining enzymes"/>
    <property type="match status" value="1"/>
</dbReference>
<evidence type="ECO:0000256" key="2">
    <source>
        <dbReference type="ARBA" id="ARBA00023125"/>
    </source>
</evidence>
<sequence length="372" mass="41733">MERARRSGAADTWLVLDSDLRVFVPARDWVVALEAAGRSENTLKSYVPYVAMFLNYCHDSGIDWAKASLRQLVLLRHLVESSPTRYGRPPAPGTVSLMFTAIHSFLQYAASSGLMGAAVFARLSTDSTFIDYLRPGQLEGEQGQFRRRNGRSSALRVSNPRRPPEALSSRELDQVFRASRTARDDLLVQLMLDTGVRIGEAIGLHRGDMHFLSDSTSLGCRICGPHVHVLRRRNENGAWAKSVHPRAVPVTDEVVDAYRVYQFERHVLVPDDCSEFVFINLYFTQNRTSPLRYRNAKRCFDRLARKSGVEFRPHMLRHTYVTDLMDGGVDIATVAELAGHASLASTAVYRHTSDAGKREALTALQAARSRTR</sequence>
<dbReference type="GO" id="GO:0003677">
    <property type="term" value="F:DNA binding"/>
    <property type="evidence" value="ECO:0007669"/>
    <property type="project" value="UniProtKB-UniRule"/>
</dbReference>
<dbReference type="GO" id="GO:0015074">
    <property type="term" value="P:DNA integration"/>
    <property type="evidence" value="ECO:0007669"/>
    <property type="project" value="InterPro"/>
</dbReference>
<dbReference type="Proteomes" id="UP000030002">
    <property type="component" value="Unassembled WGS sequence"/>
</dbReference>
<dbReference type="InterPro" id="IPR010998">
    <property type="entry name" value="Integrase_recombinase_N"/>
</dbReference>
<keyword evidence="2 4" id="KW-0238">DNA-binding</keyword>
<dbReference type="AlphaFoldDB" id="A0A0A0J509"/>
<dbReference type="InterPro" id="IPR044068">
    <property type="entry name" value="CB"/>
</dbReference>
<dbReference type="PROSITE" id="PS51900">
    <property type="entry name" value="CB"/>
    <property type="match status" value="1"/>
</dbReference>
<dbReference type="eggNOG" id="COG4974">
    <property type="taxonomic scope" value="Bacteria"/>
</dbReference>
<evidence type="ECO:0000313" key="8">
    <source>
        <dbReference type="EMBL" id="KGN32303.1"/>
    </source>
</evidence>
<feature type="domain" description="Tyr recombinase" evidence="6">
    <location>
        <begin position="162"/>
        <end position="362"/>
    </location>
</feature>
<keyword evidence="9" id="KW-1185">Reference proteome</keyword>
<evidence type="ECO:0008006" key="10">
    <source>
        <dbReference type="Google" id="ProtNLM"/>
    </source>
</evidence>
<feature type="region of interest" description="Disordered" evidence="5">
    <location>
        <begin position="143"/>
        <end position="168"/>
    </location>
</feature>
<dbReference type="Gene3D" id="1.10.150.130">
    <property type="match status" value="1"/>
</dbReference>
<dbReference type="InterPro" id="IPR050090">
    <property type="entry name" value="Tyrosine_recombinase_XerCD"/>
</dbReference>
<dbReference type="Pfam" id="PF00589">
    <property type="entry name" value="Phage_integrase"/>
    <property type="match status" value="1"/>
</dbReference>
<feature type="domain" description="Core-binding (CB)" evidence="7">
    <location>
        <begin position="24"/>
        <end position="110"/>
    </location>
</feature>
<organism evidence="8 9">
    <name type="scientific">Knoellia sinensis KCTC 19936</name>
    <dbReference type="NCBI Taxonomy" id="1385520"/>
    <lineage>
        <taxon>Bacteria</taxon>
        <taxon>Bacillati</taxon>
        <taxon>Actinomycetota</taxon>
        <taxon>Actinomycetes</taxon>
        <taxon>Micrococcales</taxon>
        <taxon>Intrasporangiaceae</taxon>
        <taxon>Knoellia</taxon>
    </lineage>
</organism>
<dbReference type="InterPro" id="IPR013762">
    <property type="entry name" value="Integrase-like_cat_sf"/>
</dbReference>